<evidence type="ECO:0000259" key="6">
    <source>
        <dbReference type="Pfam" id="PF26189"/>
    </source>
</evidence>
<dbReference type="InterPro" id="IPR058687">
    <property type="entry name" value="Ig_NPHP4_1st"/>
</dbReference>
<evidence type="ECO:0000259" key="3">
    <source>
        <dbReference type="Pfam" id="PF26173"/>
    </source>
</evidence>
<dbReference type="Proteomes" id="UP000694404">
    <property type="component" value="Unplaced"/>
</dbReference>
<evidence type="ECO:0000313" key="9">
    <source>
        <dbReference type="Proteomes" id="UP000694404"/>
    </source>
</evidence>
<feature type="domain" description="NPHP4 Ig-like" evidence="5">
    <location>
        <begin position="1326"/>
        <end position="1422"/>
    </location>
</feature>
<dbReference type="Pfam" id="PF26187">
    <property type="entry name" value="Ig_NPHP4_4th"/>
    <property type="match status" value="1"/>
</dbReference>
<reference evidence="8" key="2">
    <citation type="submission" date="2025-09" db="UniProtKB">
        <authorList>
            <consortium name="Ensembl"/>
        </authorList>
    </citation>
    <scope>IDENTIFICATION</scope>
</reference>
<dbReference type="GO" id="GO:0030317">
    <property type="term" value="P:flagellated sperm motility"/>
    <property type="evidence" value="ECO:0007669"/>
    <property type="project" value="Ensembl"/>
</dbReference>
<dbReference type="GO" id="GO:0120206">
    <property type="term" value="C:photoreceptor distal connecting cilium"/>
    <property type="evidence" value="ECO:0007669"/>
    <property type="project" value="Ensembl"/>
</dbReference>
<evidence type="ECO:0000259" key="4">
    <source>
        <dbReference type="Pfam" id="PF26186"/>
    </source>
</evidence>
<dbReference type="GeneTree" id="ENSGT00510000048827"/>
<sequence>MSEWQRIFVQNLTVPPHSQRRRHLPRESIAFQCVLKYVEGNLIKQRVLESLSEVEYQLRLSLFDISYRHFFGRTWKSTTRPLKAVPGQPPKVVFNETIYFHTSLNHPSIVTVVEVVAAAKKREGTHQDLSCGFGILHLFNSKLQLYHGTPRALLHPLLQDLIEQNKYMTVIENTHLQYTLRPHPPLETMYHLLPENMLVSGLQKIPGLLLTHGETNDFFRKPRLMKSVTWYLDKLSINLYPSLEKFEEELLDLLNSEKCNDHRQQDLGLPEVLIQERRLHIGVHNGLCFVQTPQVVVLVPEGEVARGRSASFHRKQGLGAKPSMVGQALVLRSRIRLTEMVHHPAFAIVFQLEYVFCVPSGADRKAASLPTSLSLLLFSAYMHSIRWTVWNPLLDLCSTEVILPLQGGAQHNPSHVLVYKMPPTSVSSEEVKQVESGTVQFQFSTDSEEHLGTSANSLSNKRGELLRSAKPSTPSLSAPSSPQMLVSTQDYPQGPGVSWSSLGWAAPSKHPAEPCPSSPSWGWSVSWGRPLCQQELPGGGSSGGITHLEADLSPGSLILDSSASDQLQELPFTPVHAPIVAMGTQTGSSILTRGSLSRLHAAGFPEILDCNKEPAEVVDPTDPVNFNPQREEADFLQRNEIIFQFRAFTRIPQDGMGTTWPKTMYFTFQFYRFPPVTTPRLQLVKMDQSGTASSAASSHILFQINKDGTLKSESPGLQLKYMVDPGFLKPGEQRWFIRYIADHNLQIDIWDGDSLLLIGSAAVKLKHLLRQGRTAVQVHHELEVMTTEYEQDTTVMSGDVLRHGTVKPIGVYAVVKGRLHLSLANVGHLCEQRLKKSNSLPPSRSRIVSLHDETSNFHGGSLFSLNTPGSKSSKNVSQAQKLADVDSELAAMVFSRLQEVSTVFQHASREASAIRRRKLERMMMVRQLEAQEDVSGRRASLMRMQHSRDLQIIDAYRERIKAESISSMLIQAITTNYTLYATLGTAEFFEFALRNPYNIQHTVTIEINHPELSVIVDSREWRHFKELTQTLTTPVEEDMFHLQDNLMPQVYLRPRETIHIPFKYQTFSVDHAVMMQLRFNKGPEAAPPWKSSAMLSKCIKISFKANGDKPIAILSVNVEPQPHVVDQTFRFYHPELTFLKKSIRLPPWFTLPGAPAGMPGGEPEMYVRCSDPNIICETKKMGPGEPQDVFLKVAGGPSPQIKTFFVAIYTDAWLAAPIQIWQFYLHSLQRVDVSCITGQLTRLSLVLRGTQTIRKVRAYTSHTQELKVDPKGVFILPPNGVQDLHIGVRSQKAGNRFVSLNLVDVEYHQLVSSWLVCVSCRQSVISKAFEITLPAGGGKGSNKRITYTNPYPSRRMYFLHTNRADLLQFKEDSFEVIGGGEMYTIGLRFAPSQSTGEEEILIYINDHEDKNEETFCVKVAYQ</sequence>
<dbReference type="GO" id="GO:0036064">
    <property type="term" value="C:ciliary basal body"/>
    <property type="evidence" value="ECO:0007669"/>
    <property type="project" value="TreeGrafter"/>
</dbReference>
<dbReference type="PANTHER" id="PTHR31043">
    <property type="entry name" value="NEPHROCYSTIN-4"/>
    <property type="match status" value="1"/>
</dbReference>
<dbReference type="GO" id="GO:0090090">
    <property type="term" value="P:negative regulation of canonical Wnt signaling pathway"/>
    <property type="evidence" value="ECO:0007669"/>
    <property type="project" value="Ensembl"/>
</dbReference>
<dbReference type="GO" id="GO:0060041">
    <property type="term" value="P:retina development in camera-type eye"/>
    <property type="evidence" value="ECO:0007669"/>
    <property type="project" value="Ensembl"/>
</dbReference>
<dbReference type="Ensembl" id="ENSCABT00000027080.1">
    <property type="protein sequence ID" value="ENSCABP00000024715.1"/>
    <property type="gene ID" value="ENSCABG00000018196.1"/>
</dbReference>
<evidence type="ECO:0000259" key="2">
    <source>
        <dbReference type="Pfam" id="PF26015"/>
    </source>
</evidence>
<feature type="compositionally biased region" description="Low complexity" evidence="1">
    <location>
        <begin position="468"/>
        <end position="482"/>
    </location>
</feature>
<dbReference type="Pfam" id="PF26190">
    <property type="entry name" value="Ig_NPHP4_1st"/>
    <property type="match status" value="1"/>
</dbReference>
<dbReference type="InterPro" id="IPR029775">
    <property type="entry name" value="NPHP4"/>
</dbReference>
<dbReference type="GO" id="GO:0005911">
    <property type="term" value="C:cell-cell junction"/>
    <property type="evidence" value="ECO:0007669"/>
    <property type="project" value="Ensembl"/>
</dbReference>
<protein>
    <submittedName>
        <fullName evidence="8">Nephrocystin 4</fullName>
    </submittedName>
</protein>
<feature type="domain" description="NPHP4 Ig-like" evidence="6">
    <location>
        <begin position="1129"/>
        <end position="1226"/>
    </location>
</feature>
<evidence type="ECO:0000259" key="5">
    <source>
        <dbReference type="Pfam" id="PF26187"/>
    </source>
</evidence>
<dbReference type="OMA" id="FLLEYTF"/>
<dbReference type="Pfam" id="PF26015">
    <property type="entry name" value="Ig_NPH4_3rd"/>
    <property type="match status" value="1"/>
</dbReference>
<dbReference type="GO" id="GO:0005813">
    <property type="term" value="C:centrosome"/>
    <property type="evidence" value="ECO:0007669"/>
    <property type="project" value="Ensembl"/>
</dbReference>
<dbReference type="GO" id="GO:0005829">
    <property type="term" value="C:cytosol"/>
    <property type="evidence" value="ECO:0007669"/>
    <property type="project" value="Ensembl"/>
</dbReference>
<dbReference type="Pfam" id="PF26189">
    <property type="entry name" value="Ig_NPHP4_2nd"/>
    <property type="match status" value="1"/>
</dbReference>
<dbReference type="CDD" id="cd22239">
    <property type="entry name" value="NPHP4"/>
    <property type="match status" value="1"/>
</dbReference>
<organism evidence="8 9">
    <name type="scientific">Chelonoidis abingdonii</name>
    <name type="common">Abingdon island giant tortoise</name>
    <name type="synonym">Testudo abingdonii</name>
    <dbReference type="NCBI Taxonomy" id="106734"/>
    <lineage>
        <taxon>Eukaryota</taxon>
        <taxon>Metazoa</taxon>
        <taxon>Chordata</taxon>
        <taxon>Craniata</taxon>
        <taxon>Vertebrata</taxon>
        <taxon>Euteleostomi</taxon>
        <taxon>Archelosauria</taxon>
        <taxon>Testudinata</taxon>
        <taxon>Testudines</taxon>
        <taxon>Cryptodira</taxon>
        <taxon>Durocryptodira</taxon>
        <taxon>Testudinoidea</taxon>
        <taxon>Testudinidae</taxon>
        <taxon>Chelonoidis</taxon>
    </lineage>
</organism>
<dbReference type="Pfam" id="PF26186">
    <property type="entry name" value="NPHP4_C2_3rd"/>
    <property type="match status" value="1"/>
</dbReference>
<dbReference type="GO" id="GO:0097546">
    <property type="term" value="C:ciliary base"/>
    <property type="evidence" value="ECO:0007669"/>
    <property type="project" value="Ensembl"/>
</dbReference>
<dbReference type="GO" id="GO:0005814">
    <property type="term" value="C:centriole"/>
    <property type="evidence" value="ECO:0007669"/>
    <property type="project" value="Ensembl"/>
</dbReference>
<feature type="domain" description="NPHP4 Ig-like" evidence="2">
    <location>
        <begin position="1237"/>
        <end position="1321"/>
    </location>
</feature>
<evidence type="ECO:0000256" key="1">
    <source>
        <dbReference type="SAM" id="MobiDB-lite"/>
    </source>
</evidence>
<evidence type="ECO:0000259" key="7">
    <source>
        <dbReference type="Pfam" id="PF26190"/>
    </source>
</evidence>
<accession>A0A8C0IZK5</accession>
<feature type="region of interest" description="Disordered" evidence="1">
    <location>
        <begin position="467"/>
        <end position="492"/>
    </location>
</feature>
<dbReference type="InterPro" id="IPR058686">
    <property type="entry name" value="Ig_NPHP4_3rd"/>
</dbReference>
<feature type="domain" description="NPHP4 Ig-like" evidence="7">
    <location>
        <begin position="975"/>
        <end position="1122"/>
    </location>
</feature>
<keyword evidence="9" id="KW-1185">Reference proteome</keyword>
<dbReference type="PANTHER" id="PTHR31043:SF3">
    <property type="entry name" value="NEPHROCYSTIN-4"/>
    <property type="match status" value="1"/>
</dbReference>
<dbReference type="GO" id="GO:1903348">
    <property type="term" value="P:positive regulation of bicellular tight junction assembly"/>
    <property type="evidence" value="ECO:0007669"/>
    <property type="project" value="Ensembl"/>
</dbReference>
<dbReference type="InterPro" id="IPR058765">
    <property type="entry name" value="NPHP4_C2-like"/>
</dbReference>
<name>A0A8C0IZK5_CHEAB</name>
<feature type="domain" description="NPHP4 C2-like" evidence="4">
    <location>
        <begin position="595"/>
        <end position="828"/>
    </location>
</feature>
<dbReference type="GO" id="GO:0035845">
    <property type="term" value="P:photoreceptor cell outer segment organization"/>
    <property type="evidence" value="ECO:0007669"/>
    <property type="project" value="Ensembl"/>
</dbReference>
<gene>
    <name evidence="8" type="primary">NPHP4</name>
</gene>
<feature type="domain" description="NPHP4 SK-like" evidence="3">
    <location>
        <begin position="909"/>
        <end position="972"/>
    </location>
</feature>
<dbReference type="InterPro" id="IPR058685">
    <property type="entry name" value="Ig_NPHP4_4th"/>
</dbReference>
<dbReference type="InterPro" id="IPR058764">
    <property type="entry name" value="NPHP4_SK"/>
</dbReference>
<dbReference type="GO" id="GO:1904491">
    <property type="term" value="P:protein localization to ciliary transition zone"/>
    <property type="evidence" value="ECO:0007669"/>
    <property type="project" value="TreeGrafter"/>
</dbReference>
<dbReference type="GO" id="GO:0016604">
    <property type="term" value="C:nuclear body"/>
    <property type="evidence" value="ECO:0007669"/>
    <property type="project" value="Ensembl"/>
</dbReference>
<dbReference type="GO" id="GO:0097470">
    <property type="term" value="C:ribbon synapse"/>
    <property type="evidence" value="ECO:0007669"/>
    <property type="project" value="Ensembl"/>
</dbReference>
<dbReference type="GO" id="GO:0045494">
    <property type="term" value="P:photoreceptor cell maintenance"/>
    <property type="evidence" value="ECO:0007669"/>
    <property type="project" value="Ensembl"/>
</dbReference>
<reference evidence="8" key="1">
    <citation type="submission" date="2025-08" db="UniProtKB">
        <authorList>
            <consortium name="Ensembl"/>
        </authorList>
    </citation>
    <scope>IDENTIFICATION</scope>
</reference>
<evidence type="ECO:0000313" key="8">
    <source>
        <dbReference type="Ensembl" id="ENSCABP00000024715.1"/>
    </source>
</evidence>
<proteinExistence type="predicted"/>
<dbReference type="InterPro" id="IPR058688">
    <property type="entry name" value="Ig_NPHP4_2nd"/>
</dbReference>
<dbReference type="Pfam" id="PF26173">
    <property type="entry name" value="NPHP4_SK"/>
    <property type="match status" value="1"/>
</dbReference>